<feature type="compositionally biased region" description="Acidic residues" evidence="1">
    <location>
        <begin position="87"/>
        <end position="97"/>
    </location>
</feature>
<feature type="region of interest" description="Disordered" evidence="1">
    <location>
        <begin position="47"/>
        <end position="97"/>
    </location>
</feature>
<evidence type="ECO:0000256" key="1">
    <source>
        <dbReference type="SAM" id="MobiDB-lite"/>
    </source>
</evidence>
<dbReference type="EMBL" id="AUPC02000034">
    <property type="protein sequence ID" value="POG78233.1"/>
    <property type="molecule type" value="Genomic_DNA"/>
</dbReference>
<sequence>MTRNEKRQSSSPSYEFISSDDEPATVAISPSEKELLTVVVTLPDEKLKLLKPQEKTSQKKRKLGPNPLKRQKISESMASSSKKSIENQEDSESSYYVEEEEIDEAKVNNMVRIFVNTFKRNPDLWANFKNVVEEQIITDDKSGNNITSKKDKDFLMELKCLFLRSRNPSTSTLQQIIENIWQGYIINSPESTAYISKAHRYFDSFRNDLNKNMIILARQFIKDKDIEINDTLDKDEIINYVDEAIVKKTLSLFLKAIHSSSWNNTEFVKTLKRFVRHCLYFHVQHIINGEDKTRYSIDVLEKVKSDNVNNITKDLPVHSLSGLDLANNVFL</sequence>
<evidence type="ECO:0000313" key="3">
    <source>
        <dbReference type="Proteomes" id="UP000018888"/>
    </source>
</evidence>
<reference evidence="2 3" key="1">
    <citation type="journal article" date="2013" name="Proc. Natl. Acad. Sci. U.S.A.">
        <title>Genome of an arbuscular mycorrhizal fungus provides insight into the oldest plant symbiosis.</title>
        <authorList>
            <person name="Tisserant E."/>
            <person name="Malbreil M."/>
            <person name="Kuo A."/>
            <person name="Kohler A."/>
            <person name="Symeonidi A."/>
            <person name="Balestrini R."/>
            <person name="Charron P."/>
            <person name="Duensing N."/>
            <person name="Frei Dit Frey N."/>
            <person name="Gianinazzi-Pearson V."/>
            <person name="Gilbert L.B."/>
            <person name="Handa Y."/>
            <person name="Herr J.R."/>
            <person name="Hijri M."/>
            <person name="Koul R."/>
            <person name="Kawaguchi M."/>
            <person name="Krajinski F."/>
            <person name="Lammers P.J."/>
            <person name="Masclaux F.G."/>
            <person name="Murat C."/>
            <person name="Morin E."/>
            <person name="Ndikumana S."/>
            <person name="Pagni M."/>
            <person name="Petitpierre D."/>
            <person name="Requena N."/>
            <person name="Rosikiewicz P."/>
            <person name="Riley R."/>
            <person name="Saito K."/>
            <person name="San Clemente H."/>
            <person name="Shapiro H."/>
            <person name="van Tuinen D."/>
            <person name="Becard G."/>
            <person name="Bonfante P."/>
            <person name="Paszkowski U."/>
            <person name="Shachar-Hill Y.Y."/>
            <person name="Tuskan G.A."/>
            <person name="Young P.W."/>
            <person name="Sanders I.R."/>
            <person name="Henrissat B."/>
            <person name="Rensing S.A."/>
            <person name="Grigoriev I.V."/>
            <person name="Corradi N."/>
            <person name="Roux C."/>
            <person name="Martin F."/>
        </authorList>
    </citation>
    <scope>NUCLEOTIDE SEQUENCE [LARGE SCALE GENOMIC DNA]</scope>
    <source>
        <strain evidence="2 3">DAOM 197198</strain>
    </source>
</reference>
<reference evidence="2 3" key="2">
    <citation type="journal article" date="2018" name="New Phytol.">
        <title>High intraspecific genome diversity in the model arbuscular mycorrhizal symbiont Rhizophagus irregularis.</title>
        <authorList>
            <person name="Chen E.C.H."/>
            <person name="Morin E."/>
            <person name="Beaudet D."/>
            <person name="Noel J."/>
            <person name="Yildirir G."/>
            <person name="Ndikumana S."/>
            <person name="Charron P."/>
            <person name="St-Onge C."/>
            <person name="Giorgi J."/>
            <person name="Kruger M."/>
            <person name="Marton T."/>
            <person name="Ropars J."/>
            <person name="Grigoriev I.V."/>
            <person name="Hainaut M."/>
            <person name="Henrissat B."/>
            <person name="Roux C."/>
            <person name="Martin F."/>
            <person name="Corradi N."/>
        </authorList>
    </citation>
    <scope>NUCLEOTIDE SEQUENCE [LARGE SCALE GENOMIC DNA]</scope>
    <source>
        <strain evidence="2 3">DAOM 197198</strain>
    </source>
</reference>
<feature type="compositionally biased region" description="Basic and acidic residues" evidence="1">
    <location>
        <begin position="47"/>
        <end position="57"/>
    </location>
</feature>
<accession>A0A2P4QKR7</accession>
<gene>
    <name evidence="2" type="ORF">GLOIN_2v1766988</name>
</gene>
<dbReference type="AlphaFoldDB" id="A0A2P4QKR7"/>
<organism evidence="2 3">
    <name type="scientific">Rhizophagus irregularis (strain DAOM 181602 / DAOM 197198 / MUCL 43194)</name>
    <name type="common">Arbuscular mycorrhizal fungus</name>
    <name type="synonym">Glomus intraradices</name>
    <dbReference type="NCBI Taxonomy" id="747089"/>
    <lineage>
        <taxon>Eukaryota</taxon>
        <taxon>Fungi</taxon>
        <taxon>Fungi incertae sedis</taxon>
        <taxon>Mucoromycota</taxon>
        <taxon>Glomeromycotina</taxon>
        <taxon>Glomeromycetes</taxon>
        <taxon>Glomerales</taxon>
        <taxon>Glomeraceae</taxon>
        <taxon>Rhizophagus</taxon>
    </lineage>
</organism>
<feature type="region of interest" description="Disordered" evidence="1">
    <location>
        <begin position="1"/>
        <end position="25"/>
    </location>
</feature>
<protein>
    <submittedName>
        <fullName evidence="2">Uncharacterized protein</fullName>
    </submittedName>
</protein>
<keyword evidence="3" id="KW-1185">Reference proteome</keyword>
<dbReference type="Proteomes" id="UP000018888">
    <property type="component" value="Unassembled WGS sequence"/>
</dbReference>
<proteinExistence type="predicted"/>
<dbReference type="VEuPathDB" id="FungiDB:RhiirFUN_009643"/>
<comment type="caution">
    <text evidence="2">The sequence shown here is derived from an EMBL/GenBank/DDBJ whole genome shotgun (WGS) entry which is preliminary data.</text>
</comment>
<evidence type="ECO:0000313" key="2">
    <source>
        <dbReference type="EMBL" id="POG78233.1"/>
    </source>
</evidence>
<name>A0A2P4QKR7_RHIID</name>